<accession>A0A3N4PA41</accession>
<evidence type="ECO:0000256" key="1">
    <source>
        <dbReference type="ARBA" id="ARBA00008428"/>
    </source>
</evidence>
<keyword evidence="4 13" id="KW-0547">Nucleotide-binding</keyword>
<dbReference type="GO" id="GO:0003677">
    <property type="term" value="F:DNA binding"/>
    <property type="evidence" value="ECO:0007669"/>
    <property type="project" value="UniProtKB-UniRule"/>
</dbReference>
<keyword evidence="8 13" id="KW-0238">DNA-binding</keyword>
<reference evidence="15 16" key="1">
    <citation type="submission" date="2018-11" db="EMBL/GenBank/DDBJ databases">
        <title>Chitinophaga lutea sp.nov., isolate from arsenic contaminated soil.</title>
        <authorList>
            <person name="Zong Y."/>
        </authorList>
    </citation>
    <scope>NUCLEOTIDE SEQUENCE [LARGE SCALE GENOMIC DNA]</scope>
    <source>
        <strain evidence="15 16">ZY74</strain>
    </source>
</reference>
<dbReference type="PANTHER" id="PTHR30153:SF2">
    <property type="entry name" value="REPLICATIVE DNA HELICASE"/>
    <property type="match status" value="1"/>
</dbReference>
<evidence type="ECO:0000256" key="9">
    <source>
        <dbReference type="ARBA" id="ARBA00023235"/>
    </source>
</evidence>
<keyword evidence="9" id="KW-0413">Isomerase</keyword>
<dbReference type="Gene3D" id="1.10.860.10">
    <property type="entry name" value="DNAb Helicase, Chain A"/>
    <property type="match status" value="1"/>
</dbReference>
<evidence type="ECO:0000256" key="3">
    <source>
        <dbReference type="ARBA" id="ARBA00022705"/>
    </source>
</evidence>
<evidence type="ECO:0000256" key="5">
    <source>
        <dbReference type="ARBA" id="ARBA00022801"/>
    </source>
</evidence>
<dbReference type="InterPro" id="IPR036185">
    <property type="entry name" value="DNA_heli_DnaB-like_N_sf"/>
</dbReference>
<dbReference type="InterPro" id="IPR027417">
    <property type="entry name" value="P-loop_NTPase"/>
</dbReference>
<evidence type="ECO:0000256" key="6">
    <source>
        <dbReference type="ARBA" id="ARBA00022806"/>
    </source>
</evidence>
<keyword evidence="3 13" id="KW-0235">DNA replication</keyword>
<dbReference type="GO" id="GO:0005524">
    <property type="term" value="F:ATP binding"/>
    <property type="evidence" value="ECO:0007669"/>
    <property type="project" value="UniProtKB-UniRule"/>
</dbReference>
<dbReference type="InterPro" id="IPR007692">
    <property type="entry name" value="DNA_helicase_DnaB"/>
</dbReference>
<dbReference type="InterPro" id="IPR016136">
    <property type="entry name" value="DNA_helicase_N/primase_C"/>
</dbReference>
<comment type="function">
    <text evidence="10 13">The main replicative DNA helicase, it participates in initiation and elongation during chromosome replication. Travels ahead of the DNA replisome, separating dsDNA into templates for DNA synthesis. A processive ATP-dependent 5'-3' DNA helicase it has DNA-dependent ATPase activity.</text>
</comment>
<proteinExistence type="inferred from homology"/>
<dbReference type="GO" id="GO:0043139">
    <property type="term" value="F:5'-3' DNA helicase activity"/>
    <property type="evidence" value="ECO:0007669"/>
    <property type="project" value="UniProtKB-EC"/>
</dbReference>
<dbReference type="Pfam" id="PF00772">
    <property type="entry name" value="DnaB"/>
    <property type="match status" value="1"/>
</dbReference>
<dbReference type="PANTHER" id="PTHR30153">
    <property type="entry name" value="REPLICATIVE DNA HELICASE DNAB"/>
    <property type="match status" value="1"/>
</dbReference>
<dbReference type="SUPFAM" id="SSF48024">
    <property type="entry name" value="N-terminal domain of DnaB helicase"/>
    <property type="match status" value="1"/>
</dbReference>
<comment type="caution">
    <text evidence="15">The sequence shown here is derived from an EMBL/GenBank/DDBJ whole genome shotgun (WGS) entry which is preliminary data.</text>
</comment>
<evidence type="ECO:0000256" key="10">
    <source>
        <dbReference type="ARBA" id="ARBA00044932"/>
    </source>
</evidence>
<dbReference type="GO" id="GO:0016887">
    <property type="term" value="F:ATP hydrolysis activity"/>
    <property type="evidence" value="ECO:0007669"/>
    <property type="project" value="RHEA"/>
</dbReference>
<gene>
    <name evidence="15" type="primary">dnaB</name>
    <name evidence="15" type="ORF">EGT74_24370</name>
</gene>
<feature type="domain" description="SF4 helicase" evidence="14">
    <location>
        <begin position="202"/>
        <end position="472"/>
    </location>
</feature>
<keyword evidence="16" id="KW-1185">Reference proteome</keyword>
<dbReference type="SUPFAM" id="SSF52540">
    <property type="entry name" value="P-loop containing nucleoside triphosphate hydrolases"/>
    <property type="match status" value="1"/>
</dbReference>
<dbReference type="InterPro" id="IPR007694">
    <property type="entry name" value="DNA_helicase_DnaB-like_C"/>
</dbReference>
<dbReference type="Proteomes" id="UP000278351">
    <property type="component" value="Unassembled WGS sequence"/>
</dbReference>
<dbReference type="CDD" id="cd00984">
    <property type="entry name" value="DnaB_C"/>
    <property type="match status" value="1"/>
</dbReference>
<name>A0A3N4PA41_9BACT</name>
<dbReference type="GO" id="GO:0005829">
    <property type="term" value="C:cytosol"/>
    <property type="evidence" value="ECO:0007669"/>
    <property type="project" value="TreeGrafter"/>
</dbReference>
<keyword evidence="6 13" id="KW-0347">Helicase</keyword>
<protein>
    <recommendedName>
        <fullName evidence="12 13">Replicative DNA helicase</fullName>
        <ecNumber evidence="12 13">5.6.2.3</ecNumber>
    </recommendedName>
</protein>
<dbReference type="EC" id="5.6.2.3" evidence="12 13"/>
<evidence type="ECO:0000259" key="14">
    <source>
        <dbReference type="PROSITE" id="PS51199"/>
    </source>
</evidence>
<dbReference type="NCBIfam" id="TIGR00665">
    <property type="entry name" value="DnaB"/>
    <property type="match status" value="1"/>
</dbReference>
<evidence type="ECO:0000256" key="12">
    <source>
        <dbReference type="NCBIfam" id="TIGR00665"/>
    </source>
</evidence>
<keyword evidence="5 13" id="KW-0378">Hydrolase</keyword>
<dbReference type="InterPro" id="IPR007693">
    <property type="entry name" value="DNA_helicase_DnaB-like_N"/>
</dbReference>
<dbReference type="EMBL" id="RPDH01000003">
    <property type="protein sequence ID" value="RPE05523.1"/>
    <property type="molecule type" value="Genomic_DNA"/>
</dbReference>
<evidence type="ECO:0000256" key="2">
    <source>
        <dbReference type="ARBA" id="ARBA00022515"/>
    </source>
</evidence>
<evidence type="ECO:0000256" key="13">
    <source>
        <dbReference type="RuleBase" id="RU362085"/>
    </source>
</evidence>
<keyword evidence="7 13" id="KW-0067">ATP-binding</keyword>
<evidence type="ECO:0000313" key="16">
    <source>
        <dbReference type="Proteomes" id="UP000278351"/>
    </source>
</evidence>
<sequence>MKSMNESRKYMNRQRARDTRQSIDIATMVYGKVPPQSKGLEEMVLGACMLEPVFTMVSGILTGEAFYLEAHQHVYGAMVQLAEKALPIDIMTVTERLRQNGNLELVGGPYALVQLTNTVVSSANVEAHARIILQKHLQRELIRAAGEILNEAYEDTTDVFDLLESAEMKVMRLSSRLQTTGYKHISTLATQAMKQIDVIRNRKTKLTGVPTGFSHLDEHTNGWQPGDLIILAGRPGKGKTQFALNLLMHAAQSEEKPTPAAYFSLEMSGEQLTPRILSASSQVPLAAITRGTISDKGIDNITRLSLPGLYTAPIFIDDSPGLNIQQLKAKARLLYQREGVRFIIVDYLQLMSGSSTNKGNREQEISAISRQLKVLALELKIPILALSQLSRDVEKRKGKPQLSDLRESGAIEQDADMVLFVYRPEEDEVKNDARLRNTGQVLIRKYRNGQLGDIDFRVYNEIQSWMTIDDGYDYEASLTGMKRVNIDPIPTHTHISLEDKPEDLPF</sequence>
<dbReference type="GO" id="GO:0006269">
    <property type="term" value="P:DNA replication, synthesis of primer"/>
    <property type="evidence" value="ECO:0007669"/>
    <property type="project" value="UniProtKB-UniRule"/>
</dbReference>
<dbReference type="Gene3D" id="3.40.50.300">
    <property type="entry name" value="P-loop containing nucleotide triphosphate hydrolases"/>
    <property type="match status" value="1"/>
</dbReference>
<comment type="similarity">
    <text evidence="1 13">Belongs to the helicase family. DnaB subfamily.</text>
</comment>
<evidence type="ECO:0000256" key="7">
    <source>
        <dbReference type="ARBA" id="ARBA00022840"/>
    </source>
</evidence>
<dbReference type="InterPro" id="IPR003593">
    <property type="entry name" value="AAA+_ATPase"/>
</dbReference>
<evidence type="ECO:0000256" key="4">
    <source>
        <dbReference type="ARBA" id="ARBA00022741"/>
    </source>
</evidence>
<dbReference type="FunFam" id="1.10.860.10:FF:000001">
    <property type="entry name" value="Replicative DNA helicase"/>
    <property type="match status" value="1"/>
</dbReference>
<dbReference type="SMART" id="SM00382">
    <property type="entry name" value="AAA"/>
    <property type="match status" value="1"/>
</dbReference>
<keyword evidence="2 13" id="KW-0639">Primosome</keyword>
<evidence type="ECO:0000313" key="15">
    <source>
        <dbReference type="EMBL" id="RPE05523.1"/>
    </source>
</evidence>
<dbReference type="GO" id="GO:1990077">
    <property type="term" value="C:primosome complex"/>
    <property type="evidence" value="ECO:0007669"/>
    <property type="project" value="UniProtKB-UniRule"/>
</dbReference>
<dbReference type="PROSITE" id="PS51199">
    <property type="entry name" value="SF4_HELICASE"/>
    <property type="match status" value="1"/>
</dbReference>
<evidence type="ECO:0000256" key="8">
    <source>
        <dbReference type="ARBA" id="ARBA00023125"/>
    </source>
</evidence>
<evidence type="ECO:0000256" key="11">
    <source>
        <dbReference type="ARBA" id="ARBA00048954"/>
    </source>
</evidence>
<organism evidence="15 16">
    <name type="scientific">Chitinophaga lutea</name>
    <dbReference type="NCBI Taxonomy" id="2488634"/>
    <lineage>
        <taxon>Bacteria</taxon>
        <taxon>Pseudomonadati</taxon>
        <taxon>Bacteroidota</taxon>
        <taxon>Chitinophagia</taxon>
        <taxon>Chitinophagales</taxon>
        <taxon>Chitinophagaceae</taxon>
        <taxon>Chitinophaga</taxon>
    </lineage>
</organism>
<comment type="catalytic activity">
    <reaction evidence="11 13">
        <text>ATP + H2O = ADP + phosphate + H(+)</text>
        <dbReference type="Rhea" id="RHEA:13065"/>
        <dbReference type="ChEBI" id="CHEBI:15377"/>
        <dbReference type="ChEBI" id="CHEBI:15378"/>
        <dbReference type="ChEBI" id="CHEBI:30616"/>
        <dbReference type="ChEBI" id="CHEBI:43474"/>
        <dbReference type="ChEBI" id="CHEBI:456216"/>
        <dbReference type="EC" id="5.6.2.3"/>
    </reaction>
</comment>
<dbReference type="Pfam" id="PF03796">
    <property type="entry name" value="DnaB_C"/>
    <property type="match status" value="1"/>
</dbReference>
<dbReference type="AlphaFoldDB" id="A0A3N4PA41"/>